<protein>
    <submittedName>
        <fullName evidence="1">Gammaglutamyltranspeptidase putative</fullName>
    </submittedName>
</protein>
<gene>
    <name evidence="1" type="primary">AlNc14C222G9119</name>
    <name evidence="1" type="ORF">ALNC14_102370</name>
</gene>
<dbReference type="AlphaFoldDB" id="F0WRX6"/>
<dbReference type="Gene3D" id="1.10.246.130">
    <property type="match status" value="1"/>
</dbReference>
<accession>F0WRX6</accession>
<sequence>MLQQAPAQVLEETLHKGWVAEAMANSVREAGGALTMEDLVSHKSDFVNPIKTTFEDLDIHEIPPSGQDITALLILNIMQQFRHKNKWEVDHNSAEYLHVLTEALRLAFTDAQSYAYDLDHYAGSDSTASCIPLKCRIRN</sequence>
<dbReference type="HOGENOM" id="CLU_1848776_0_0_1"/>
<organism evidence="1">
    <name type="scientific">Albugo laibachii Nc14</name>
    <dbReference type="NCBI Taxonomy" id="890382"/>
    <lineage>
        <taxon>Eukaryota</taxon>
        <taxon>Sar</taxon>
        <taxon>Stramenopiles</taxon>
        <taxon>Oomycota</taxon>
        <taxon>Peronosporomycetes</taxon>
        <taxon>Albuginales</taxon>
        <taxon>Albuginaceae</taxon>
        <taxon>Albugo</taxon>
    </lineage>
</organism>
<reference evidence="1" key="2">
    <citation type="submission" date="2011-02" db="EMBL/GenBank/DDBJ databases">
        <authorList>
            <person name="MacLean D."/>
        </authorList>
    </citation>
    <scope>NUCLEOTIDE SEQUENCE</scope>
</reference>
<dbReference type="InterPro" id="IPR029055">
    <property type="entry name" value="Ntn_hydrolases_N"/>
</dbReference>
<dbReference type="PANTHER" id="PTHR43881">
    <property type="entry name" value="GAMMA-GLUTAMYLTRANSPEPTIDASE (AFU_ORTHOLOGUE AFUA_4G13580)"/>
    <property type="match status" value="1"/>
</dbReference>
<dbReference type="SUPFAM" id="SSF56235">
    <property type="entry name" value="N-terminal nucleophile aminohydrolases (Ntn hydrolases)"/>
    <property type="match status" value="1"/>
</dbReference>
<proteinExistence type="predicted"/>
<dbReference type="InterPro" id="IPR052896">
    <property type="entry name" value="GGT-like_enzyme"/>
</dbReference>
<evidence type="ECO:0000313" key="1">
    <source>
        <dbReference type="EMBL" id="CCA24093.1"/>
    </source>
</evidence>
<reference evidence="1" key="1">
    <citation type="journal article" date="2011" name="PLoS Biol.">
        <title>Gene gain and loss during evolution of obligate parasitism in the white rust pathogen of Arabidopsis thaliana.</title>
        <authorList>
            <person name="Kemen E."/>
            <person name="Gardiner A."/>
            <person name="Schultz-Larsen T."/>
            <person name="Kemen A.C."/>
            <person name="Balmuth A.L."/>
            <person name="Robert-Seilaniantz A."/>
            <person name="Bailey K."/>
            <person name="Holub E."/>
            <person name="Studholme D.J."/>
            <person name="Maclean D."/>
            <person name="Jones J.D."/>
        </authorList>
    </citation>
    <scope>NUCLEOTIDE SEQUENCE</scope>
</reference>
<dbReference type="InterPro" id="IPR043138">
    <property type="entry name" value="GGT_lsub"/>
</dbReference>
<dbReference type="Pfam" id="PF01019">
    <property type="entry name" value="G_glu_transpept"/>
    <property type="match status" value="1"/>
</dbReference>
<dbReference type="EMBL" id="FR824267">
    <property type="protein sequence ID" value="CCA24093.1"/>
    <property type="molecule type" value="Genomic_DNA"/>
</dbReference>
<dbReference type="PANTHER" id="PTHR43881:SF1">
    <property type="entry name" value="GAMMA-GLUTAMYLTRANSPEPTIDASE (AFU_ORTHOLOGUE AFUA_4G13580)"/>
    <property type="match status" value="1"/>
</dbReference>
<name>F0WRX6_9STRA</name>